<dbReference type="AlphaFoldDB" id="A0A6J5V0G7"/>
<evidence type="ECO:0000313" key="3">
    <source>
        <dbReference type="EMBL" id="CAB4310001.1"/>
    </source>
</evidence>
<evidence type="ECO:0000256" key="1">
    <source>
        <dbReference type="SAM" id="MobiDB-lite"/>
    </source>
</evidence>
<evidence type="ECO:0000313" key="5">
    <source>
        <dbReference type="Proteomes" id="UP000507245"/>
    </source>
</evidence>
<evidence type="ECO:0000313" key="4">
    <source>
        <dbReference type="Proteomes" id="UP000507222"/>
    </source>
</evidence>
<accession>A0A6J5V0G7</accession>
<sequence length="98" mass="11054">MMRGEKERRGEEKRKKEEMMRTKNNLKFHSIAITRVAIRGNVLTSICQAIKAQDFKGVIIKQKEGQFCPSVIENGASVYVMASKPSILLESIEADLQA</sequence>
<name>A0A6J5V0G7_PRUAR</name>
<organism evidence="2 4">
    <name type="scientific">Prunus armeniaca</name>
    <name type="common">Apricot</name>
    <name type="synonym">Armeniaca vulgaris</name>
    <dbReference type="NCBI Taxonomy" id="36596"/>
    <lineage>
        <taxon>Eukaryota</taxon>
        <taxon>Viridiplantae</taxon>
        <taxon>Streptophyta</taxon>
        <taxon>Embryophyta</taxon>
        <taxon>Tracheophyta</taxon>
        <taxon>Spermatophyta</taxon>
        <taxon>Magnoliopsida</taxon>
        <taxon>eudicotyledons</taxon>
        <taxon>Gunneridae</taxon>
        <taxon>Pentapetalae</taxon>
        <taxon>rosids</taxon>
        <taxon>fabids</taxon>
        <taxon>Rosales</taxon>
        <taxon>Rosaceae</taxon>
        <taxon>Amygdaloideae</taxon>
        <taxon>Amygdaleae</taxon>
        <taxon>Prunus</taxon>
    </lineage>
</organism>
<dbReference type="EMBL" id="CAEKKB010000005">
    <property type="protein sequence ID" value="CAB4310001.1"/>
    <property type="molecule type" value="Genomic_DNA"/>
</dbReference>
<evidence type="ECO:0000313" key="2">
    <source>
        <dbReference type="EMBL" id="CAB4279548.1"/>
    </source>
</evidence>
<dbReference type="EMBL" id="CAEKDK010000005">
    <property type="protein sequence ID" value="CAB4279548.1"/>
    <property type="molecule type" value="Genomic_DNA"/>
</dbReference>
<gene>
    <name evidence="2" type="ORF">CURHAP_LOCUS31858</name>
    <name evidence="3" type="ORF">ORAREDHAP_LOCUS31457</name>
</gene>
<proteinExistence type="predicted"/>
<keyword evidence="5" id="KW-1185">Reference proteome</keyword>
<reference evidence="5" key="1">
    <citation type="journal article" date="2020" name="Genome Biol.">
        <title>Gamete binning: chromosome-level and haplotype-resolved genome assembly enabled by high-throughput single-cell sequencing of gamete genomes.</title>
        <authorList>
            <person name="Campoy J.A."/>
            <person name="Sun H."/>
            <person name="Goel M."/>
            <person name="Jiao W.-B."/>
            <person name="Folz-Donahue K."/>
            <person name="Wang N."/>
            <person name="Rubio M."/>
            <person name="Liu C."/>
            <person name="Kukat C."/>
            <person name="Ruiz D."/>
            <person name="Huettel B."/>
            <person name="Schneeberger K."/>
        </authorList>
    </citation>
    <scope>NUCLEOTIDE SEQUENCE [LARGE SCALE GENOMIC DNA]</scope>
    <source>
        <strain evidence="5">cv. Rojo Pasion</strain>
    </source>
</reference>
<dbReference type="Proteomes" id="UP000507222">
    <property type="component" value="Unassembled WGS sequence"/>
</dbReference>
<feature type="region of interest" description="Disordered" evidence="1">
    <location>
        <begin position="1"/>
        <end position="20"/>
    </location>
</feature>
<dbReference type="Proteomes" id="UP000507245">
    <property type="component" value="Unassembled WGS sequence"/>
</dbReference>
<reference evidence="2 4" key="2">
    <citation type="submission" date="2020-05" db="EMBL/GenBank/DDBJ databases">
        <authorList>
            <person name="Campoy J."/>
            <person name="Schneeberger K."/>
            <person name="Spophaly S."/>
        </authorList>
    </citation>
    <scope>NUCLEOTIDE SEQUENCE [LARGE SCALE GENOMIC DNA]</scope>
    <source>
        <strain evidence="2">PruArmRojPasFocal</strain>
    </source>
</reference>
<protein>
    <submittedName>
        <fullName evidence="2">Uncharacterized protein</fullName>
    </submittedName>
</protein>